<keyword evidence="2" id="KW-1185">Reference proteome</keyword>
<protein>
    <submittedName>
        <fullName evidence="1">HicB</fullName>
    </submittedName>
</protein>
<dbReference type="Pfam" id="PF05534">
    <property type="entry name" value="HicB"/>
    <property type="match status" value="1"/>
</dbReference>
<evidence type="ECO:0000313" key="2">
    <source>
        <dbReference type="Proteomes" id="UP000029692"/>
    </source>
</evidence>
<dbReference type="Proteomes" id="UP000029692">
    <property type="component" value="Unassembled WGS sequence"/>
</dbReference>
<dbReference type="eggNOG" id="COG4226">
    <property type="taxonomic scope" value="Bacteria"/>
</dbReference>
<organism evidence="1 2">
    <name type="scientific">Spirochaeta lutea</name>
    <dbReference type="NCBI Taxonomy" id="1480694"/>
    <lineage>
        <taxon>Bacteria</taxon>
        <taxon>Pseudomonadati</taxon>
        <taxon>Spirochaetota</taxon>
        <taxon>Spirochaetia</taxon>
        <taxon>Spirochaetales</taxon>
        <taxon>Spirochaetaceae</taxon>
        <taxon>Spirochaeta</taxon>
    </lineage>
</organism>
<dbReference type="InterPro" id="IPR010985">
    <property type="entry name" value="Ribbon_hlx_hlx"/>
</dbReference>
<dbReference type="AlphaFoldDB" id="A0A098QT74"/>
<dbReference type="SUPFAM" id="SSF143100">
    <property type="entry name" value="TTHA1013/TTHA0281-like"/>
    <property type="match status" value="1"/>
</dbReference>
<comment type="caution">
    <text evidence="1">The sequence shown here is derived from an EMBL/GenBank/DDBJ whole genome shotgun (WGS) entry which is preliminary data.</text>
</comment>
<dbReference type="InterPro" id="IPR008651">
    <property type="entry name" value="Uncharacterised_HicB"/>
</dbReference>
<evidence type="ECO:0000313" key="1">
    <source>
        <dbReference type="EMBL" id="KGE70894.1"/>
    </source>
</evidence>
<name>A0A098QT74_9SPIO</name>
<dbReference type="OrthoDB" id="5297106at2"/>
<gene>
    <name evidence="1" type="ORF">DC28_13145</name>
</gene>
<dbReference type="InterPro" id="IPR035069">
    <property type="entry name" value="TTHA1013/TTHA0281-like"/>
</dbReference>
<accession>A0A098QT74</accession>
<sequence>MTYKGYTGIVEFDEEARIFHGEVVGLHDVITFQGTSVEELERAMAESVDFYLDWCKERGKEPEKPFSGKFMVRTSPELHSRAVVAAARIGLSLNKYIEKAIEDETRQVLAQQ</sequence>
<dbReference type="SUPFAM" id="SSF47598">
    <property type="entry name" value="Ribbon-helix-helix"/>
    <property type="match status" value="1"/>
</dbReference>
<proteinExistence type="predicted"/>
<dbReference type="GO" id="GO:0006355">
    <property type="term" value="P:regulation of DNA-templated transcription"/>
    <property type="evidence" value="ECO:0007669"/>
    <property type="project" value="InterPro"/>
</dbReference>
<dbReference type="EMBL" id="JNUP01000071">
    <property type="protein sequence ID" value="KGE70894.1"/>
    <property type="molecule type" value="Genomic_DNA"/>
</dbReference>
<reference evidence="1 2" key="1">
    <citation type="submission" date="2014-05" db="EMBL/GenBank/DDBJ databases">
        <title>De novo Genome Sequence of Spirocheata sp.</title>
        <authorList>
            <person name="Shivani Y."/>
            <person name="Subhash Y."/>
            <person name="Tushar L."/>
            <person name="Sasikala C."/>
            <person name="Ramana C.V."/>
        </authorList>
    </citation>
    <scope>NUCLEOTIDE SEQUENCE [LARGE SCALE GENOMIC DNA]</scope>
    <source>
        <strain evidence="1 2">JC230</strain>
    </source>
</reference>
<dbReference type="RefSeq" id="WP_037549415.1">
    <property type="nucleotide sequence ID" value="NZ_JNUP01000071.1"/>
</dbReference>